<dbReference type="CDD" id="cd01450">
    <property type="entry name" value="vWFA_subfamily_ECM"/>
    <property type="match status" value="1"/>
</dbReference>
<dbReference type="GO" id="GO:0048863">
    <property type="term" value="P:stem cell differentiation"/>
    <property type="evidence" value="ECO:0007669"/>
    <property type="project" value="UniProtKB-ARBA"/>
</dbReference>
<feature type="domain" description="EGF-like" evidence="16">
    <location>
        <begin position="1106"/>
        <end position="1142"/>
    </location>
</feature>
<dbReference type="Pfam" id="PF00008">
    <property type="entry name" value="EGF"/>
    <property type="match status" value="10"/>
</dbReference>
<keyword evidence="12 14" id="KW-1015">Disulfide bond</keyword>
<keyword evidence="9" id="KW-0221">Differentiation</keyword>
<dbReference type="GO" id="GO:0080090">
    <property type="term" value="P:regulation of primary metabolic process"/>
    <property type="evidence" value="ECO:0007669"/>
    <property type="project" value="UniProtKB-ARBA"/>
</dbReference>
<dbReference type="GO" id="GO:0007219">
    <property type="term" value="P:Notch signaling pathway"/>
    <property type="evidence" value="ECO:0007669"/>
    <property type="project" value="TreeGrafter"/>
</dbReference>
<dbReference type="GO" id="GO:0048646">
    <property type="term" value="P:anatomical structure formation involved in morphogenesis"/>
    <property type="evidence" value="ECO:0007669"/>
    <property type="project" value="UniProtKB-ARBA"/>
</dbReference>
<accession>A0A7I8W922</accession>
<keyword evidence="8" id="KW-0677">Repeat</keyword>
<evidence type="ECO:0000256" key="13">
    <source>
        <dbReference type="ARBA" id="ARBA00023180"/>
    </source>
</evidence>
<feature type="disulfide bond" evidence="14">
    <location>
        <begin position="1324"/>
        <end position="1333"/>
    </location>
</feature>
<dbReference type="PROSITE" id="PS50026">
    <property type="entry name" value="EGF_3"/>
    <property type="match status" value="17"/>
</dbReference>
<feature type="domain" description="EGF-like" evidence="16">
    <location>
        <begin position="1412"/>
        <end position="1448"/>
    </location>
</feature>
<dbReference type="GO" id="GO:0016324">
    <property type="term" value="C:apical plasma membrane"/>
    <property type="evidence" value="ECO:0007669"/>
    <property type="project" value="UniProtKB-SubCell"/>
</dbReference>
<comment type="caution">
    <text evidence="18">The sequence shown here is derived from an EMBL/GenBank/DDBJ whole genome shotgun (WGS) entry which is preliminary data.</text>
</comment>
<dbReference type="InterPro" id="IPR018097">
    <property type="entry name" value="EGF_Ca-bd_CS"/>
</dbReference>
<evidence type="ECO:0000256" key="6">
    <source>
        <dbReference type="ARBA" id="ARBA00022692"/>
    </source>
</evidence>
<feature type="disulfide bond" evidence="14">
    <location>
        <begin position="591"/>
        <end position="600"/>
    </location>
</feature>
<dbReference type="Pfam" id="PF23106">
    <property type="entry name" value="EGF_Teneurin"/>
    <property type="match status" value="1"/>
</dbReference>
<evidence type="ECO:0000256" key="1">
    <source>
        <dbReference type="ARBA" id="ARBA00004247"/>
    </source>
</evidence>
<dbReference type="GO" id="GO:0005112">
    <property type="term" value="F:Notch binding"/>
    <property type="evidence" value="ECO:0007669"/>
    <property type="project" value="TreeGrafter"/>
</dbReference>
<dbReference type="GO" id="GO:0030097">
    <property type="term" value="P:hemopoiesis"/>
    <property type="evidence" value="ECO:0007669"/>
    <property type="project" value="UniProtKB-ARBA"/>
</dbReference>
<dbReference type="Gene3D" id="3.40.50.410">
    <property type="entry name" value="von Willebrand factor, type A domain"/>
    <property type="match status" value="4"/>
</dbReference>
<dbReference type="PROSITE" id="PS50234">
    <property type="entry name" value="VWFA"/>
    <property type="match status" value="4"/>
</dbReference>
<dbReference type="PROSITE" id="PS00022">
    <property type="entry name" value="EGF_1"/>
    <property type="match status" value="18"/>
</dbReference>
<dbReference type="SUPFAM" id="SSF57196">
    <property type="entry name" value="EGF/Laminin"/>
    <property type="match status" value="15"/>
</dbReference>
<evidence type="ECO:0000256" key="4">
    <source>
        <dbReference type="ARBA" id="ARBA00022536"/>
    </source>
</evidence>
<evidence type="ECO:0000256" key="3">
    <source>
        <dbReference type="ARBA" id="ARBA00022475"/>
    </source>
</evidence>
<evidence type="ECO:0000256" key="12">
    <source>
        <dbReference type="ARBA" id="ARBA00023157"/>
    </source>
</evidence>
<keyword evidence="6" id="KW-0812">Transmembrane</keyword>
<dbReference type="SMART" id="SM00179">
    <property type="entry name" value="EGF_CA"/>
    <property type="match status" value="16"/>
</dbReference>
<dbReference type="FunFam" id="2.10.25.10:FF:000012">
    <property type="entry name" value="Delta-like protein"/>
    <property type="match status" value="2"/>
</dbReference>
<dbReference type="GO" id="GO:0008593">
    <property type="term" value="P:regulation of Notch signaling pathway"/>
    <property type="evidence" value="ECO:0007669"/>
    <property type="project" value="UniProtKB-ARBA"/>
</dbReference>
<keyword evidence="7 15" id="KW-0732">Signal</keyword>
<evidence type="ECO:0000256" key="14">
    <source>
        <dbReference type="PROSITE-ProRule" id="PRU00076"/>
    </source>
</evidence>
<dbReference type="Pfam" id="PF12661">
    <property type="entry name" value="hEGF"/>
    <property type="match status" value="3"/>
</dbReference>
<feature type="domain" description="EGF-like" evidence="16">
    <location>
        <begin position="1068"/>
        <end position="1104"/>
    </location>
</feature>
<dbReference type="CDD" id="cd00054">
    <property type="entry name" value="EGF_CA"/>
    <property type="match status" value="12"/>
</dbReference>
<dbReference type="PANTHER" id="PTHR12916:SF4">
    <property type="entry name" value="UNINFLATABLE, ISOFORM C"/>
    <property type="match status" value="1"/>
</dbReference>
<dbReference type="EMBL" id="CAJFCJ010000022">
    <property type="protein sequence ID" value="CAD5124625.1"/>
    <property type="molecule type" value="Genomic_DNA"/>
</dbReference>
<feature type="domain" description="EGF-like" evidence="16">
    <location>
        <begin position="1297"/>
        <end position="1334"/>
    </location>
</feature>
<dbReference type="PROSITE" id="PS01187">
    <property type="entry name" value="EGF_CA"/>
    <property type="match status" value="1"/>
</dbReference>
<keyword evidence="19" id="KW-1185">Reference proteome</keyword>
<feature type="domain" description="EGF-like" evidence="16">
    <location>
        <begin position="1143"/>
        <end position="1180"/>
    </location>
</feature>
<keyword evidence="11" id="KW-0472">Membrane</keyword>
<evidence type="ECO:0000256" key="11">
    <source>
        <dbReference type="ARBA" id="ARBA00023136"/>
    </source>
</evidence>
<feature type="domain" description="EGF-like" evidence="16">
    <location>
        <begin position="1336"/>
        <end position="1372"/>
    </location>
</feature>
<dbReference type="FunFam" id="2.10.25.10:FF:000565">
    <property type="entry name" value="Predicted protein"/>
    <property type="match status" value="1"/>
</dbReference>
<proteinExistence type="predicted"/>
<feature type="disulfide bond" evidence="14">
    <location>
        <begin position="1438"/>
        <end position="1447"/>
    </location>
</feature>
<feature type="disulfide bond" evidence="14">
    <location>
        <begin position="1209"/>
        <end position="1218"/>
    </location>
</feature>
<feature type="domain" description="EGF-like" evidence="16">
    <location>
        <begin position="489"/>
        <end position="525"/>
    </location>
</feature>
<keyword evidence="5" id="KW-0597">Phosphoprotein</keyword>
<feature type="domain" description="EGF-like" evidence="16">
    <location>
        <begin position="1260"/>
        <end position="1296"/>
    </location>
</feature>
<feature type="disulfide bond" evidence="14">
    <location>
        <begin position="284"/>
        <end position="293"/>
    </location>
</feature>
<feature type="disulfide bond" evidence="14">
    <location>
        <begin position="629"/>
        <end position="638"/>
    </location>
</feature>
<organism evidence="18 19">
    <name type="scientific">Dimorphilus gyrociliatus</name>
    <dbReference type="NCBI Taxonomy" id="2664684"/>
    <lineage>
        <taxon>Eukaryota</taxon>
        <taxon>Metazoa</taxon>
        <taxon>Spiralia</taxon>
        <taxon>Lophotrochozoa</taxon>
        <taxon>Annelida</taxon>
        <taxon>Polychaeta</taxon>
        <taxon>Polychaeta incertae sedis</taxon>
        <taxon>Dinophilidae</taxon>
        <taxon>Dimorphilus</taxon>
    </lineage>
</organism>
<gene>
    <name evidence="18" type="ORF">DGYR_LOCUS12139</name>
</gene>
<dbReference type="FunFam" id="2.10.25.10:FF:000143">
    <property type="entry name" value="Protein crumbs 1"/>
    <property type="match status" value="1"/>
</dbReference>
<keyword evidence="4 14" id="KW-0245">EGF-like domain</keyword>
<evidence type="ECO:0000256" key="10">
    <source>
        <dbReference type="ARBA" id="ARBA00022989"/>
    </source>
</evidence>
<keyword evidence="10" id="KW-1133">Transmembrane helix</keyword>
<dbReference type="GO" id="GO:0005509">
    <property type="term" value="F:calcium ion binding"/>
    <property type="evidence" value="ECO:0007669"/>
    <property type="project" value="InterPro"/>
</dbReference>
<evidence type="ECO:0000259" key="17">
    <source>
        <dbReference type="PROSITE" id="PS50234"/>
    </source>
</evidence>
<feature type="disulfide bond" evidence="14">
    <location>
        <begin position="515"/>
        <end position="524"/>
    </location>
</feature>
<comment type="subcellular location">
    <subcellularLocation>
        <location evidence="1">Apical cell membrane</location>
        <topology evidence="1">Single-pass type I membrane protein</topology>
    </subcellularLocation>
</comment>
<feature type="domain" description="EGF-like" evidence="16">
    <location>
        <begin position="527"/>
        <end position="563"/>
    </location>
</feature>
<feature type="domain" description="EGF-like" evidence="16">
    <location>
        <begin position="641"/>
        <end position="678"/>
    </location>
</feature>
<dbReference type="OrthoDB" id="430340at2759"/>
<feature type="domain" description="EGF-like" evidence="16">
    <location>
        <begin position="255"/>
        <end position="294"/>
    </location>
</feature>
<dbReference type="FunFam" id="2.10.25.10:FF:000122">
    <property type="entry name" value="Protein crumbs homolog 2"/>
    <property type="match status" value="1"/>
</dbReference>
<dbReference type="PANTHER" id="PTHR12916">
    <property type="entry name" value="CYTOCHROME C OXIDASE POLYPEPTIDE VIC-2"/>
    <property type="match status" value="1"/>
</dbReference>
<dbReference type="GO" id="GO:0030182">
    <property type="term" value="P:neuron differentiation"/>
    <property type="evidence" value="ECO:0007669"/>
    <property type="project" value="UniProtKB-ARBA"/>
</dbReference>
<dbReference type="GO" id="GO:0009967">
    <property type="term" value="P:positive regulation of signal transduction"/>
    <property type="evidence" value="ECO:0007669"/>
    <property type="project" value="UniProtKB-ARBA"/>
</dbReference>
<dbReference type="InterPro" id="IPR000152">
    <property type="entry name" value="EGF-type_Asp/Asn_hydroxyl_site"/>
</dbReference>
<feature type="signal peptide" evidence="15">
    <location>
        <begin position="1"/>
        <end position="16"/>
    </location>
</feature>
<evidence type="ECO:0000313" key="18">
    <source>
        <dbReference type="EMBL" id="CAD5124625.1"/>
    </source>
</evidence>
<feature type="disulfide bond" evidence="14">
    <location>
        <begin position="668"/>
        <end position="677"/>
    </location>
</feature>
<dbReference type="SMART" id="SM00327">
    <property type="entry name" value="VWA"/>
    <property type="match status" value="4"/>
</dbReference>
<evidence type="ECO:0000259" key="16">
    <source>
        <dbReference type="PROSITE" id="PS50026"/>
    </source>
</evidence>
<feature type="disulfide bond" evidence="14">
    <location>
        <begin position="1286"/>
        <end position="1295"/>
    </location>
</feature>
<name>A0A7I8W922_9ANNE</name>
<evidence type="ECO:0000256" key="7">
    <source>
        <dbReference type="ARBA" id="ARBA00022729"/>
    </source>
</evidence>
<feature type="disulfide bond" evidence="14">
    <location>
        <begin position="1170"/>
        <end position="1179"/>
    </location>
</feature>
<evidence type="ECO:0000256" key="5">
    <source>
        <dbReference type="ARBA" id="ARBA00022553"/>
    </source>
</evidence>
<evidence type="ECO:0000256" key="2">
    <source>
        <dbReference type="ARBA" id="ARBA00022473"/>
    </source>
</evidence>
<protein>
    <submittedName>
        <fullName evidence="18">DgyrCDS12894</fullName>
    </submittedName>
</protein>
<feature type="domain" description="EGF-like" evidence="16">
    <location>
        <begin position="1183"/>
        <end position="1219"/>
    </location>
</feature>
<evidence type="ECO:0000256" key="15">
    <source>
        <dbReference type="SAM" id="SignalP"/>
    </source>
</evidence>
<feature type="disulfide bond" evidence="14">
    <location>
        <begin position="1247"/>
        <end position="1256"/>
    </location>
</feature>
<dbReference type="SUPFAM" id="SSF53300">
    <property type="entry name" value="vWA-like"/>
    <property type="match status" value="4"/>
</dbReference>
<dbReference type="InterPro" id="IPR036465">
    <property type="entry name" value="vWFA_dom_sf"/>
</dbReference>
<dbReference type="GO" id="GO:0060255">
    <property type="term" value="P:regulation of macromolecule metabolic process"/>
    <property type="evidence" value="ECO:0007669"/>
    <property type="project" value="UniProtKB-ARBA"/>
</dbReference>
<feature type="disulfide bond" evidence="14">
    <location>
        <begin position="1132"/>
        <end position="1141"/>
    </location>
</feature>
<dbReference type="GO" id="GO:0048592">
    <property type="term" value="P:eye morphogenesis"/>
    <property type="evidence" value="ECO:0007669"/>
    <property type="project" value="UniProtKB-ARBA"/>
</dbReference>
<sequence length="1655" mass="172643">MLKTLLVCLFVGQIVASPYHRSKRATCTTNTDCSGYGTCNGGSCTCDMGYTGDKCENQCFPADIVFVLDESGSVTEPNWIKQLEFTNELVDMFPIASDKVRIGYVTYSSKVNKVRHLKDTPTKAEIKQIISQLSYAKGGTNTPAAVFSAATTSFSKGNGDRIETPAVPNIMIIMTDGKTSSQYKPDFDLNAALLRSKKDIEVFAIGISAGVDEQEIEALASLPVDEHKFIVNDFSALNTIKQKILNAICKSTAAKASPCDKNPCHDPGTTKCVNGGNGAYTCECKVGYVGKHCETRCGVADIAWIIDSSGSIGKDNYVKQMKFIRDFCDKLDISPTASQVAAVSFGLTARLDFDFKQHQDKASLLTAIDGISYMQSYTNTSGGIRRAIEKVFTPAGGDRLDKPNIAIVITDGESNKDKDDTIPAAKLLHKHTTLGVSTFCVAVGSGVKQSEVKGIASDPDSEFVIEIKNYNEINQHLTKILEGTCKTSDADHCLSGPCQNGGSCTKISNGYKCTCKAGWTGNNCQTNIDDCKPNPCLNGGVCVDGVNSYTCNCVNGWSGPTCDIPKDFCKPTNPCVHGTCSSQASGYTCTCNQGYQGTNCDVLIDHCKPTNPCVHGTCASSVSGFTCTCNQGYQGTKCDVLIDNCKPTNPCQNGGACTSTISGYTCACVNGYTGNQCQTAPANDCGKVDICFVIDSSASIGSNWGKQLDFIADFSKKFTIGDKARIGAVTYSSTAEISFPIDGAGSASTNAEFETKVKAITHMRKGTYTHEGLGLAPDCGWRTAAGIKKLAIVVTDGKSIKPTETATIANSVRSNYNIEIHAVGIANADAAELEAIAGIGKTNAGKVYTAPDFDSLGNVANELAQGTCGTGGGTPNQGCAKADILFVVDSSASVSLTNWGLQVQFIIDLVKDFTIGDDKTKFGMVTFSSAAEISFPVSGASSPQSQQDFETKIKAVTHMRKGTNTDVGLDLVNTAGITWRPADPSIRRMVIVITDGQSKYPDKTKISADALRQAGIEVHAVGIKNYVKAELDAISGLGQAKAGSTFTAPDFTDLTSIISKIKSGVCTVQDPCSPNPCMNSGACSSNGNTFTCTCTGGYTGATCATPPNPCSFTPCKNGGQCTSSGNSFTCTCVNSYHGATCQNAPGCNSNPCQNGGQCTNGVNGAYSCACINGYTGNNCQTPPANPCSPNPCQNGGQCAANGNGHTCTCVNSYWGTNCGNAPGCNSNPCQNGGQCTNGVNGAYSCACINGYTGNNCQTPPANPCSPNPCQNGGQCTANGNGHTCTCVNSYWGTNCGNAPGCNSNPCQNGGQCTNGVNGAYSCACINGFTGNNCQTPPNPCAPNPCQNGGQCAANGNSHTCTCVNSYWGTNCGNAPGCNSNPCQNGGQCTNGVNGAYSCACINGFTGNNCQTPPNPCAPNPCQNGGQCTANGNSHTCTCVNSFWGTNCGNAPGCNSNPCQNGGQCTNGVNGAYSCTCTSGFTGNNCQTASRNEQGCGVCSGAGCVTGAMDADAVYGTNGGSIKDCPACYTKKNKDGSFQRGCVSDIPAEWTTALQVSTSDIPDAGGSVCYPMNEAGGSEVCLCKGNNCNMQSFNDVGGGHNYFEEEITCKCASCPSNPSADNPFKCYKDGFIPKCDCQNCDCLNAKRRKRWASWLW</sequence>
<keyword evidence="2" id="KW-0217">Developmental protein</keyword>
<feature type="domain" description="VWFA" evidence="17">
    <location>
        <begin position="301"/>
        <end position="480"/>
    </location>
</feature>
<dbReference type="FunFam" id="2.10.25.10:FF:000031">
    <property type="entry name" value="neurogenic locus notch homolog protein 3"/>
    <property type="match status" value="1"/>
</dbReference>
<reference evidence="18 19" key="1">
    <citation type="submission" date="2020-08" db="EMBL/GenBank/DDBJ databases">
        <authorList>
            <person name="Hejnol A."/>
        </authorList>
    </citation>
    <scope>NUCLEOTIDE SEQUENCE [LARGE SCALE GENOMIC DNA]</scope>
</reference>
<dbReference type="PRINTS" id="PR00453">
    <property type="entry name" value="VWFADOMAIN"/>
</dbReference>
<feature type="disulfide bond" evidence="14">
    <location>
        <begin position="1094"/>
        <end position="1103"/>
    </location>
</feature>
<dbReference type="PROSITE" id="PS01186">
    <property type="entry name" value="EGF_2"/>
    <property type="match status" value="11"/>
</dbReference>
<feature type="domain" description="EGF-like" evidence="16">
    <location>
        <begin position="1449"/>
        <end position="1486"/>
    </location>
</feature>
<feature type="domain" description="VWFA" evidence="17">
    <location>
        <begin position="689"/>
        <end position="863"/>
    </location>
</feature>
<dbReference type="GO" id="GO:0019904">
    <property type="term" value="F:protein domain specific binding"/>
    <property type="evidence" value="ECO:0007669"/>
    <property type="project" value="UniProtKB-ARBA"/>
</dbReference>
<feature type="disulfide bond" evidence="14">
    <location>
        <begin position="1400"/>
        <end position="1409"/>
    </location>
</feature>
<keyword evidence="13" id="KW-0325">Glycoprotein</keyword>
<keyword evidence="3" id="KW-1003">Cell membrane</keyword>
<dbReference type="SMART" id="SM00181">
    <property type="entry name" value="EGF"/>
    <property type="match status" value="18"/>
</dbReference>
<dbReference type="GO" id="GO:0051093">
    <property type="term" value="P:negative regulation of developmental process"/>
    <property type="evidence" value="ECO:0007669"/>
    <property type="project" value="UniProtKB-ARBA"/>
</dbReference>
<dbReference type="Proteomes" id="UP000549394">
    <property type="component" value="Unassembled WGS sequence"/>
</dbReference>
<evidence type="ECO:0000256" key="8">
    <source>
        <dbReference type="ARBA" id="ARBA00022737"/>
    </source>
</evidence>
<feature type="domain" description="EGF-like" evidence="16">
    <location>
        <begin position="565"/>
        <end position="601"/>
    </location>
</feature>
<dbReference type="Gene3D" id="2.10.25.10">
    <property type="entry name" value="Laminin"/>
    <property type="match status" value="17"/>
</dbReference>
<dbReference type="InterPro" id="IPR001881">
    <property type="entry name" value="EGF-like_Ca-bd_dom"/>
</dbReference>
<dbReference type="GO" id="GO:0035282">
    <property type="term" value="P:segmentation"/>
    <property type="evidence" value="ECO:0007669"/>
    <property type="project" value="UniProtKB-ARBA"/>
</dbReference>
<feature type="domain" description="VWFA" evidence="17">
    <location>
        <begin position="63"/>
        <end position="244"/>
    </location>
</feature>
<dbReference type="GO" id="GO:0009952">
    <property type="term" value="P:anterior/posterior pattern specification"/>
    <property type="evidence" value="ECO:0007669"/>
    <property type="project" value="UniProtKB-ARBA"/>
</dbReference>
<dbReference type="InterPro" id="IPR000742">
    <property type="entry name" value="EGF"/>
</dbReference>
<comment type="caution">
    <text evidence="14">Lacks conserved residue(s) required for the propagation of feature annotation.</text>
</comment>
<dbReference type="PROSITE" id="PS00010">
    <property type="entry name" value="ASX_HYDROXYL"/>
    <property type="match status" value="1"/>
</dbReference>
<dbReference type="InterPro" id="IPR002035">
    <property type="entry name" value="VWF_A"/>
</dbReference>
<feature type="chain" id="PRO_5029637443" evidence="15">
    <location>
        <begin position="17"/>
        <end position="1655"/>
    </location>
</feature>
<feature type="domain" description="EGF-like" evidence="16">
    <location>
        <begin position="603"/>
        <end position="639"/>
    </location>
</feature>
<dbReference type="Pfam" id="PF00092">
    <property type="entry name" value="VWA"/>
    <property type="match status" value="4"/>
</dbReference>
<feature type="disulfide bond" evidence="14">
    <location>
        <begin position="553"/>
        <end position="562"/>
    </location>
</feature>
<dbReference type="GO" id="GO:0051241">
    <property type="term" value="P:negative regulation of multicellular organismal process"/>
    <property type="evidence" value="ECO:0007669"/>
    <property type="project" value="UniProtKB-ARBA"/>
</dbReference>
<dbReference type="InterPro" id="IPR013032">
    <property type="entry name" value="EGF-like_CS"/>
</dbReference>
<feature type="domain" description="VWFA" evidence="17">
    <location>
        <begin position="883"/>
        <end position="1061"/>
    </location>
</feature>
<feature type="disulfide bond" evidence="14">
    <location>
        <begin position="1362"/>
        <end position="1371"/>
    </location>
</feature>
<feature type="disulfide bond" evidence="14">
    <location>
        <begin position="1476"/>
        <end position="1485"/>
    </location>
</feature>
<evidence type="ECO:0000313" key="19">
    <source>
        <dbReference type="Proteomes" id="UP000549394"/>
    </source>
</evidence>
<feature type="domain" description="EGF-like" evidence="16">
    <location>
        <begin position="1373"/>
        <end position="1410"/>
    </location>
</feature>
<evidence type="ECO:0000256" key="9">
    <source>
        <dbReference type="ARBA" id="ARBA00022782"/>
    </source>
</evidence>
<feature type="domain" description="EGF-like" evidence="16">
    <location>
        <begin position="1220"/>
        <end position="1257"/>
    </location>
</feature>